<dbReference type="STRING" id="68231.AQJ30_15435"/>
<dbReference type="InterPro" id="IPR012340">
    <property type="entry name" value="NA-bd_OB-fold"/>
</dbReference>
<dbReference type="InterPro" id="IPR044119">
    <property type="entry name" value="Adenylation_LigC-like"/>
</dbReference>
<name>A0A101QWY1_9ACTN</name>
<reference evidence="6 7" key="1">
    <citation type="submission" date="2015-10" db="EMBL/GenBank/DDBJ databases">
        <title>Draft genome sequence of Streptomyces longwoodensis DSM 41677, type strain for the species Streptomyces longwoodensis.</title>
        <authorList>
            <person name="Ruckert C."/>
            <person name="Winkler A."/>
            <person name="Kalinowski J."/>
            <person name="Kampfer P."/>
            <person name="Glaeser S."/>
        </authorList>
    </citation>
    <scope>NUCLEOTIDE SEQUENCE [LARGE SCALE GENOMIC DNA]</scope>
    <source>
        <strain evidence="6 7">DSM 41677</strain>
    </source>
</reference>
<dbReference type="PROSITE" id="PS50160">
    <property type="entry name" value="DNA_LIGASE_A3"/>
    <property type="match status" value="1"/>
</dbReference>
<dbReference type="GO" id="GO:0003910">
    <property type="term" value="F:DNA ligase (ATP) activity"/>
    <property type="evidence" value="ECO:0007669"/>
    <property type="project" value="UniProtKB-EC"/>
</dbReference>
<dbReference type="Gene3D" id="3.30.470.30">
    <property type="entry name" value="DNA ligase/mRNA capping enzyme"/>
    <property type="match status" value="1"/>
</dbReference>
<evidence type="ECO:0000313" key="7">
    <source>
        <dbReference type="Proteomes" id="UP000053271"/>
    </source>
</evidence>
<dbReference type="Pfam" id="PF01068">
    <property type="entry name" value="DNA_ligase_A_M"/>
    <property type="match status" value="1"/>
</dbReference>
<keyword evidence="7" id="KW-1185">Reference proteome</keyword>
<dbReference type="SUPFAM" id="SSF56091">
    <property type="entry name" value="DNA ligase/mRNA capping enzyme, catalytic domain"/>
    <property type="match status" value="1"/>
</dbReference>
<feature type="region of interest" description="Disordered" evidence="4">
    <location>
        <begin position="309"/>
        <end position="332"/>
    </location>
</feature>
<dbReference type="GO" id="GO:0005524">
    <property type="term" value="F:ATP binding"/>
    <property type="evidence" value="ECO:0007669"/>
    <property type="project" value="InterPro"/>
</dbReference>
<dbReference type="PANTHER" id="PTHR45674">
    <property type="entry name" value="DNA LIGASE 1/3 FAMILY MEMBER"/>
    <property type="match status" value="1"/>
</dbReference>
<dbReference type="EMBL" id="LMWS01000018">
    <property type="protein sequence ID" value="KUN37675.1"/>
    <property type="molecule type" value="Genomic_DNA"/>
</dbReference>
<evidence type="ECO:0000256" key="1">
    <source>
        <dbReference type="ARBA" id="ARBA00007572"/>
    </source>
</evidence>
<sequence length="332" mass="36211">MTWSLPQPMLTTAVDSPALPAGWAAEPKWDGYRAQLAVHTGGRVLLRSRQGTDMTTAFPEIRAASLAQLPADTGLDGELVVWEQGRLAFERLQQRLARRGSGSAHGARQWPAHYVVFDLVHADGTDLTSWPYERRRAALEALVAERQLEPPLTLCPSTTDPAVAQGWLEWTAAGLEGLCFKRLSDPYTGGARAWRKYKVRITTEAIIGAVTGTLGAPRAALLGRYDTAGRLRYTGRSTTLSAHLARALGDVLVRPAHVHPWEGWTFSAGWGTRRMLDVVLVEPAVVLEVAVDVARDAAGRFRHPARPHRIRTDIDTAQVPRFGEPGADSAGP</sequence>
<comment type="catalytic activity">
    <reaction evidence="3">
        <text>ATP + (deoxyribonucleotide)n-3'-hydroxyl + 5'-phospho-(deoxyribonucleotide)m = (deoxyribonucleotide)n+m + AMP + diphosphate.</text>
        <dbReference type="EC" id="6.5.1.1"/>
    </reaction>
</comment>
<feature type="domain" description="ATP-dependent DNA ligase family profile" evidence="5">
    <location>
        <begin position="114"/>
        <end position="230"/>
    </location>
</feature>
<evidence type="ECO:0000256" key="2">
    <source>
        <dbReference type="ARBA" id="ARBA00022598"/>
    </source>
</evidence>
<keyword evidence="2 6" id="KW-0436">Ligase</keyword>
<dbReference type="GeneID" id="91425993"/>
<dbReference type="CDD" id="cd07905">
    <property type="entry name" value="Adenylation_DNA_ligase_LigC"/>
    <property type="match status" value="1"/>
</dbReference>
<dbReference type="RefSeq" id="WP_067233752.1">
    <property type="nucleotide sequence ID" value="NZ_KQ948553.1"/>
</dbReference>
<dbReference type="GO" id="GO:0006281">
    <property type="term" value="P:DNA repair"/>
    <property type="evidence" value="ECO:0007669"/>
    <property type="project" value="InterPro"/>
</dbReference>
<protein>
    <submittedName>
        <fullName evidence="6">ATP-dependent DNA ligase</fullName>
    </submittedName>
</protein>
<organism evidence="6 7">
    <name type="scientific">Streptomyces longwoodensis</name>
    <dbReference type="NCBI Taxonomy" id="68231"/>
    <lineage>
        <taxon>Bacteria</taxon>
        <taxon>Bacillati</taxon>
        <taxon>Actinomycetota</taxon>
        <taxon>Actinomycetes</taxon>
        <taxon>Kitasatosporales</taxon>
        <taxon>Streptomycetaceae</taxon>
        <taxon>Streptomyces</taxon>
    </lineage>
</organism>
<evidence type="ECO:0000256" key="4">
    <source>
        <dbReference type="SAM" id="MobiDB-lite"/>
    </source>
</evidence>
<evidence type="ECO:0000313" key="6">
    <source>
        <dbReference type="EMBL" id="KUN37675.1"/>
    </source>
</evidence>
<proteinExistence type="inferred from homology"/>
<dbReference type="AlphaFoldDB" id="A0A101QWY1"/>
<evidence type="ECO:0000256" key="3">
    <source>
        <dbReference type="ARBA" id="ARBA00034003"/>
    </source>
</evidence>
<dbReference type="InterPro" id="IPR050191">
    <property type="entry name" value="ATP-dep_DNA_ligase"/>
</dbReference>
<dbReference type="Proteomes" id="UP000053271">
    <property type="component" value="Unassembled WGS sequence"/>
</dbReference>
<dbReference type="Gene3D" id="2.40.50.140">
    <property type="entry name" value="Nucleic acid-binding proteins"/>
    <property type="match status" value="1"/>
</dbReference>
<accession>A0A101QWY1</accession>
<dbReference type="GO" id="GO:0006310">
    <property type="term" value="P:DNA recombination"/>
    <property type="evidence" value="ECO:0007669"/>
    <property type="project" value="InterPro"/>
</dbReference>
<dbReference type="InterPro" id="IPR012310">
    <property type="entry name" value="DNA_ligase_ATP-dep_cent"/>
</dbReference>
<dbReference type="PANTHER" id="PTHR45674:SF4">
    <property type="entry name" value="DNA LIGASE 1"/>
    <property type="match status" value="1"/>
</dbReference>
<comment type="similarity">
    <text evidence="1">Belongs to the ATP-dependent DNA ligase family.</text>
</comment>
<gene>
    <name evidence="6" type="ORF">AQJ30_15435</name>
</gene>
<evidence type="ECO:0000259" key="5">
    <source>
        <dbReference type="PROSITE" id="PS50160"/>
    </source>
</evidence>
<comment type="caution">
    <text evidence="6">The sequence shown here is derived from an EMBL/GenBank/DDBJ whole genome shotgun (WGS) entry which is preliminary data.</text>
</comment>